<dbReference type="Pfam" id="PF00046">
    <property type="entry name" value="Homeodomain"/>
    <property type="match status" value="1"/>
</dbReference>
<dbReference type="GO" id="GO:0005634">
    <property type="term" value="C:nucleus"/>
    <property type="evidence" value="ECO:0007669"/>
    <property type="project" value="UniProtKB-SubCell"/>
</dbReference>
<dbReference type="Gene3D" id="1.20.5.110">
    <property type="match status" value="1"/>
</dbReference>
<dbReference type="PANTHER" id="PTHR24338">
    <property type="entry name" value="HOMEOBOX PROTEIN MSX"/>
    <property type="match status" value="1"/>
</dbReference>
<dbReference type="SUPFAM" id="SSF46689">
    <property type="entry name" value="Homeodomain-like"/>
    <property type="match status" value="1"/>
</dbReference>
<keyword evidence="13" id="KW-1185">Reference proteome</keyword>
<dbReference type="GO" id="GO:0000981">
    <property type="term" value="F:DNA-binding transcription factor activity, RNA polymerase II-specific"/>
    <property type="evidence" value="ECO:0007669"/>
    <property type="project" value="InterPro"/>
</dbReference>
<dbReference type="GO" id="GO:0000977">
    <property type="term" value="F:RNA polymerase II transcription regulatory region sequence-specific DNA binding"/>
    <property type="evidence" value="ECO:0007669"/>
    <property type="project" value="TreeGrafter"/>
</dbReference>
<reference evidence="12 13" key="1">
    <citation type="journal article" date="2019" name="BMC Genomics">
        <title>New insights from Opisthorchis felineus genome: update on genomics of the epidemiologically important liver flukes.</title>
        <authorList>
            <person name="Ershov N.I."/>
            <person name="Mordvinov V.A."/>
            <person name="Prokhortchouk E.B."/>
            <person name="Pakharukova M.Y."/>
            <person name="Gunbin K.V."/>
            <person name="Ustyantsev K."/>
            <person name="Genaev M.A."/>
            <person name="Blinov A.G."/>
            <person name="Mazur A."/>
            <person name="Boulygina E."/>
            <person name="Tsygankova S."/>
            <person name="Khrameeva E."/>
            <person name="Chekanov N."/>
            <person name="Fan G."/>
            <person name="Xiao A."/>
            <person name="Zhang H."/>
            <person name="Xu X."/>
            <person name="Yang H."/>
            <person name="Solovyev V."/>
            <person name="Lee S.M."/>
            <person name="Liu X."/>
            <person name="Afonnikov D.A."/>
            <person name="Skryabin K.G."/>
        </authorList>
    </citation>
    <scope>NUCLEOTIDE SEQUENCE [LARGE SCALE GENOMIC DNA]</scope>
    <source>
        <strain evidence="12">AK-0245</strain>
        <tissue evidence="12">Whole organism</tissue>
    </source>
</reference>
<dbReference type="PANTHER" id="PTHR24338:SF0">
    <property type="entry name" value="MUSCLE SEGMENTATION HOMEOBOX"/>
    <property type="match status" value="1"/>
</dbReference>
<dbReference type="InterPro" id="IPR000727">
    <property type="entry name" value="T_SNARE_dom"/>
</dbReference>
<evidence type="ECO:0000256" key="7">
    <source>
        <dbReference type="ARBA" id="ARBA00046280"/>
    </source>
</evidence>
<evidence type="ECO:0000313" key="13">
    <source>
        <dbReference type="Proteomes" id="UP000308267"/>
    </source>
</evidence>
<accession>A0A4S2MDJ3</accession>
<proteinExistence type="inferred from homology"/>
<evidence type="ECO:0000259" key="11">
    <source>
        <dbReference type="PROSITE" id="PS50192"/>
    </source>
</evidence>
<keyword evidence="4 8" id="KW-0371">Homeobox</keyword>
<keyword evidence="5 8" id="KW-0539">Nucleus</keyword>
<evidence type="ECO:0000256" key="5">
    <source>
        <dbReference type="ARBA" id="ARBA00023242"/>
    </source>
</evidence>
<dbReference type="InterPro" id="IPR009057">
    <property type="entry name" value="Homeodomain-like_sf"/>
</dbReference>
<dbReference type="InterPro" id="IPR039899">
    <property type="entry name" value="BET1_SNARE"/>
</dbReference>
<dbReference type="SUPFAM" id="SSF58038">
    <property type="entry name" value="SNARE fusion complex"/>
    <property type="match status" value="1"/>
</dbReference>
<gene>
    <name evidence="12" type="ORF">CRM22_000774</name>
</gene>
<dbReference type="PROSITE" id="PS50192">
    <property type="entry name" value="T_SNARE"/>
    <property type="match status" value="1"/>
</dbReference>
<dbReference type="SMART" id="SM00389">
    <property type="entry name" value="HOX"/>
    <property type="match status" value="1"/>
</dbReference>
<evidence type="ECO:0000256" key="6">
    <source>
        <dbReference type="ARBA" id="ARBA00038425"/>
    </source>
</evidence>
<dbReference type="AlphaFoldDB" id="A0A4S2MDJ3"/>
<organism evidence="12 13">
    <name type="scientific">Opisthorchis felineus</name>
    <dbReference type="NCBI Taxonomy" id="147828"/>
    <lineage>
        <taxon>Eukaryota</taxon>
        <taxon>Metazoa</taxon>
        <taxon>Spiralia</taxon>
        <taxon>Lophotrochozoa</taxon>
        <taxon>Platyhelminthes</taxon>
        <taxon>Trematoda</taxon>
        <taxon>Digenea</taxon>
        <taxon>Opisthorchiida</taxon>
        <taxon>Opisthorchiata</taxon>
        <taxon>Opisthorchiidae</taxon>
        <taxon>Opisthorchis</taxon>
    </lineage>
</organism>
<evidence type="ECO:0000259" key="10">
    <source>
        <dbReference type="PROSITE" id="PS50071"/>
    </source>
</evidence>
<evidence type="ECO:0008006" key="14">
    <source>
        <dbReference type="Google" id="ProtNLM"/>
    </source>
</evidence>
<dbReference type="OrthoDB" id="261831at2759"/>
<comment type="caution">
    <text evidence="12">The sequence shown here is derived from an EMBL/GenBank/DDBJ whole genome shotgun (WGS) entry which is preliminary data.</text>
</comment>
<dbReference type="GO" id="GO:0012505">
    <property type="term" value="C:endomembrane system"/>
    <property type="evidence" value="ECO:0007669"/>
    <property type="project" value="UniProtKB-SubCell"/>
</dbReference>
<dbReference type="Gene3D" id="1.10.10.60">
    <property type="entry name" value="Homeodomain-like"/>
    <property type="match status" value="1"/>
</dbReference>
<evidence type="ECO:0000256" key="9">
    <source>
        <dbReference type="RuleBase" id="RU000682"/>
    </source>
</evidence>
<feature type="DNA-binding region" description="Homeobox" evidence="8">
    <location>
        <begin position="105"/>
        <end position="164"/>
    </location>
</feature>
<dbReference type="Proteomes" id="UP000308267">
    <property type="component" value="Unassembled WGS sequence"/>
</dbReference>
<evidence type="ECO:0000256" key="1">
    <source>
        <dbReference type="ARBA" id="ARBA00004123"/>
    </source>
</evidence>
<comment type="subcellular location">
    <subcellularLocation>
        <location evidence="7">Endomembrane system</location>
        <topology evidence="7">Single-pass type IV membrane protein</topology>
    </subcellularLocation>
    <subcellularLocation>
        <location evidence="1 8 9">Nucleus</location>
    </subcellularLocation>
</comment>
<keyword evidence="2" id="KW-0217">Developmental protein</keyword>
<evidence type="ECO:0000313" key="12">
    <source>
        <dbReference type="EMBL" id="TGZ74746.1"/>
    </source>
</evidence>
<dbReference type="GO" id="GO:0048598">
    <property type="term" value="P:embryonic morphogenesis"/>
    <property type="evidence" value="ECO:0007669"/>
    <property type="project" value="TreeGrafter"/>
</dbReference>
<evidence type="ECO:0000256" key="3">
    <source>
        <dbReference type="ARBA" id="ARBA00023125"/>
    </source>
</evidence>
<dbReference type="EMBL" id="SJOL01001521">
    <property type="protein sequence ID" value="TGZ74746.1"/>
    <property type="molecule type" value="Genomic_DNA"/>
</dbReference>
<keyword evidence="3 8" id="KW-0238">DNA-binding</keyword>
<dbReference type="PROSITE" id="PS50071">
    <property type="entry name" value="HOMEOBOX_2"/>
    <property type="match status" value="1"/>
</dbReference>
<evidence type="ECO:0000256" key="8">
    <source>
        <dbReference type="PROSITE-ProRule" id="PRU00108"/>
    </source>
</evidence>
<feature type="domain" description="Homeobox" evidence="10">
    <location>
        <begin position="103"/>
        <end position="163"/>
    </location>
</feature>
<evidence type="ECO:0000256" key="4">
    <source>
        <dbReference type="ARBA" id="ARBA00023155"/>
    </source>
</evidence>
<dbReference type="InterPro" id="IPR017970">
    <property type="entry name" value="Homeobox_CS"/>
</dbReference>
<comment type="similarity">
    <text evidence="6">Belongs to the Msh homeobox family.</text>
</comment>
<protein>
    <recommendedName>
        <fullName evidence="14">Homeobox domain-containing protein</fullName>
    </recommendedName>
</protein>
<name>A0A4S2MDJ3_OPIFE</name>
<dbReference type="CDD" id="cd15853">
    <property type="entry name" value="SNARE_Bet1"/>
    <property type="match status" value="1"/>
</dbReference>
<dbReference type="PROSITE" id="PS00027">
    <property type="entry name" value="HOMEOBOX_1"/>
    <property type="match status" value="1"/>
</dbReference>
<feature type="domain" description="T-SNARE coiled-coil homology" evidence="11">
    <location>
        <begin position="6"/>
        <end position="68"/>
    </location>
</feature>
<dbReference type="STRING" id="147828.A0A4S2MDJ3"/>
<sequence>MTSNQLLLEQENNRRAEELSHKVSLLKSFAKDIDNETKEQNTFLDQMQNSLDTAGGLLSNTLVQVFGIPKHRTKNLTLPTSPADIGSYDRGDFLPRLHTLKSVKSRSPRIPFTKIQVDVLEAKFQQTHYLSGTEVYQLSSELSLAENRIKIWFQNRRARERKDLSQLETTNYSGTISSKIPFSLAMDQVEVSSPSSVQSFSNWLTTNNEPSTALVQPTNPYGCVFRTTDKAPQDLPYGLPERINPAISYSSAEQLTYVYPNSFSSFLMSHPYMFYLSSISPNSR</sequence>
<dbReference type="InterPro" id="IPR050674">
    <property type="entry name" value="Msh_Homeobox_Regulators"/>
</dbReference>
<dbReference type="CDD" id="cd00086">
    <property type="entry name" value="homeodomain"/>
    <property type="match status" value="1"/>
</dbReference>
<dbReference type="InterPro" id="IPR001356">
    <property type="entry name" value="HD"/>
</dbReference>
<evidence type="ECO:0000256" key="2">
    <source>
        <dbReference type="ARBA" id="ARBA00022473"/>
    </source>
</evidence>